<comment type="caution">
    <text evidence="1">The sequence shown here is derived from an EMBL/GenBank/DDBJ whole genome shotgun (WGS) entry which is preliminary data.</text>
</comment>
<dbReference type="Proteomes" id="UP001595457">
    <property type="component" value="Unassembled WGS sequence"/>
</dbReference>
<gene>
    <name evidence="1" type="ORF">ACFOJE_19205</name>
</gene>
<protein>
    <submittedName>
        <fullName evidence="1">Uncharacterized protein</fullName>
    </submittedName>
</protein>
<sequence>MNPTTENEPPGGLAESGGSVWVLYRIDDNGNELEMRRFPERAAAERTMRDYEARGHKQAYLVRQERRGETGWP</sequence>
<keyword evidence="2" id="KW-1185">Reference proteome</keyword>
<dbReference type="RefSeq" id="WP_377816444.1">
    <property type="nucleotide sequence ID" value="NZ_JBHRSJ010000035.1"/>
</dbReference>
<evidence type="ECO:0000313" key="2">
    <source>
        <dbReference type="Proteomes" id="UP001595457"/>
    </source>
</evidence>
<evidence type="ECO:0000313" key="1">
    <source>
        <dbReference type="EMBL" id="MFC2974325.1"/>
    </source>
</evidence>
<accession>A0ABV7AZ15</accession>
<proteinExistence type="predicted"/>
<reference evidence="2" key="1">
    <citation type="journal article" date="2019" name="Int. J. Syst. Evol. Microbiol.">
        <title>The Global Catalogue of Microorganisms (GCM) 10K type strain sequencing project: providing services to taxonomists for standard genome sequencing and annotation.</title>
        <authorList>
            <consortium name="The Broad Institute Genomics Platform"/>
            <consortium name="The Broad Institute Genome Sequencing Center for Infectious Disease"/>
            <person name="Wu L."/>
            <person name="Ma J."/>
        </authorList>
    </citation>
    <scope>NUCLEOTIDE SEQUENCE [LARGE SCALE GENOMIC DNA]</scope>
    <source>
        <strain evidence="2">KCTC 62195</strain>
    </source>
</reference>
<dbReference type="EMBL" id="JBHRSJ010000035">
    <property type="protein sequence ID" value="MFC2974325.1"/>
    <property type="molecule type" value="Genomic_DNA"/>
</dbReference>
<organism evidence="1 2">
    <name type="scientific">Azotobacter bryophylli</name>
    <dbReference type="NCBI Taxonomy" id="1986537"/>
    <lineage>
        <taxon>Bacteria</taxon>
        <taxon>Pseudomonadati</taxon>
        <taxon>Pseudomonadota</taxon>
        <taxon>Gammaproteobacteria</taxon>
        <taxon>Pseudomonadales</taxon>
        <taxon>Pseudomonadaceae</taxon>
        <taxon>Azotobacter</taxon>
    </lineage>
</organism>
<name>A0ABV7AZ15_9GAMM</name>